<keyword evidence="4" id="KW-0808">Transferase</keyword>
<comment type="catalytic activity">
    <reaction evidence="9">
        <text>L-seryl-[protein] + ATP = O-phospho-L-seryl-[protein] + ADP + H(+)</text>
        <dbReference type="Rhea" id="RHEA:17989"/>
        <dbReference type="Rhea" id="RHEA-COMP:9863"/>
        <dbReference type="Rhea" id="RHEA-COMP:11604"/>
        <dbReference type="ChEBI" id="CHEBI:15378"/>
        <dbReference type="ChEBI" id="CHEBI:29999"/>
        <dbReference type="ChEBI" id="CHEBI:30616"/>
        <dbReference type="ChEBI" id="CHEBI:83421"/>
        <dbReference type="ChEBI" id="CHEBI:456216"/>
        <dbReference type="EC" id="2.7.11.1"/>
    </reaction>
</comment>
<dbReference type="InterPro" id="IPR008271">
    <property type="entry name" value="Ser/Thr_kinase_AS"/>
</dbReference>
<feature type="compositionally biased region" description="Basic and acidic residues" evidence="11">
    <location>
        <begin position="806"/>
        <end position="816"/>
    </location>
</feature>
<feature type="compositionally biased region" description="Basic and acidic residues" evidence="11">
    <location>
        <begin position="199"/>
        <end position="208"/>
    </location>
</feature>
<feature type="compositionally biased region" description="Polar residues" evidence="11">
    <location>
        <begin position="728"/>
        <end position="738"/>
    </location>
</feature>
<keyword evidence="3" id="KW-0597">Phosphoprotein</keyword>
<feature type="compositionally biased region" description="Polar residues" evidence="11">
    <location>
        <begin position="129"/>
        <end position="175"/>
    </location>
</feature>
<dbReference type="GO" id="GO:0004674">
    <property type="term" value="F:protein serine/threonine kinase activity"/>
    <property type="evidence" value="ECO:0007669"/>
    <property type="project" value="UniProtKB-KW"/>
</dbReference>
<gene>
    <name evidence="13" type="ORF">VFPPC_04651</name>
</gene>
<feature type="region of interest" description="Disordered" evidence="11">
    <location>
        <begin position="1000"/>
        <end position="1092"/>
    </location>
</feature>
<accession>A0A179FS00</accession>
<feature type="binding site" evidence="10">
    <location>
        <position position="299"/>
    </location>
    <ligand>
        <name>ATP</name>
        <dbReference type="ChEBI" id="CHEBI:30616"/>
    </ligand>
</feature>
<feature type="domain" description="Protein kinase" evidence="12">
    <location>
        <begin position="270"/>
        <end position="564"/>
    </location>
</feature>
<reference evidence="13 14" key="1">
    <citation type="journal article" date="2016" name="PLoS Pathog.">
        <title>Biosynthesis of antibiotic leucinostatins in bio-control fungus Purpureocillium lilacinum and their inhibition on phytophthora revealed by genome mining.</title>
        <authorList>
            <person name="Wang G."/>
            <person name="Liu Z."/>
            <person name="Lin R."/>
            <person name="Li E."/>
            <person name="Mao Z."/>
            <person name="Ling J."/>
            <person name="Yang Y."/>
            <person name="Yin W.B."/>
            <person name="Xie B."/>
        </authorList>
    </citation>
    <scope>NUCLEOTIDE SEQUENCE [LARGE SCALE GENOMIC DNA]</scope>
    <source>
        <strain evidence="13">170</strain>
    </source>
</reference>
<dbReference type="GO" id="GO:0045033">
    <property type="term" value="P:peroxisome inheritance"/>
    <property type="evidence" value="ECO:0007669"/>
    <property type="project" value="UniProtKB-ARBA"/>
</dbReference>
<feature type="compositionally biased region" description="Basic residues" evidence="11">
    <location>
        <begin position="251"/>
        <end position="264"/>
    </location>
</feature>
<evidence type="ECO:0000313" key="13">
    <source>
        <dbReference type="EMBL" id="OAQ68416.1"/>
    </source>
</evidence>
<dbReference type="GO" id="GO:0005524">
    <property type="term" value="F:ATP binding"/>
    <property type="evidence" value="ECO:0007669"/>
    <property type="project" value="UniProtKB-UniRule"/>
</dbReference>
<keyword evidence="14" id="KW-1185">Reference proteome</keyword>
<feature type="compositionally biased region" description="Basic and acidic residues" evidence="11">
    <location>
        <begin position="677"/>
        <end position="696"/>
    </location>
</feature>
<dbReference type="PROSITE" id="PS00107">
    <property type="entry name" value="PROTEIN_KINASE_ATP"/>
    <property type="match status" value="1"/>
</dbReference>
<dbReference type="PROSITE" id="PS50011">
    <property type="entry name" value="PROTEIN_KINASE_DOM"/>
    <property type="match status" value="1"/>
</dbReference>
<feature type="compositionally biased region" description="Low complexity" evidence="11">
    <location>
        <begin position="746"/>
        <end position="759"/>
    </location>
</feature>
<keyword evidence="6 13" id="KW-0418">Kinase</keyword>
<dbReference type="PANTHER" id="PTHR24346">
    <property type="entry name" value="MAP/MICROTUBULE AFFINITY-REGULATING KINASE"/>
    <property type="match status" value="1"/>
</dbReference>
<proteinExistence type="predicted"/>
<feature type="compositionally biased region" description="Polar residues" evidence="11">
    <location>
        <begin position="68"/>
        <end position="89"/>
    </location>
</feature>
<evidence type="ECO:0000259" key="12">
    <source>
        <dbReference type="PROSITE" id="PS50011"/>
    </source>
</evidence>
<feature type="region of interest" description="Disordered" evidence="11">
    <location>
        <begin position="935"/>
        <end position="981"/>
    </location>
</feature>
<evidence type="ECO:0000256" key="7">
    <source>
        <dbReference type="ARBA" id="ARBA00022840"/>
    </source>
</evidence>
<feature type="compositionally biased region" description="Low complexity" evidence="11">
    <location>
        <begin position="1013"/>
        <end position="1024"/>
    </location>
</feature>
<dbReference type="InterPro" id="IPR011009">
    <property type="entry name" value="Kinase-like_dom_sf"/>
</dbReference>
<evidence type="ECO:0000256" key="9">
    <source>
        <dbReference type="ARBA" id="ARBA00048679"/>
    </source>
</evidence>
<dbReference type="STRING" id="1380566.A0A179FS00"/>
<dbReference type="InterPro" id="IPR017441">
    <property type="entry name" value="Protein_kinase_ATP_BS"/>
</dbReference>
<dbReference type="SMART" id="SM00220">
    <property type="entry name" value="S_TKc"/>
    <property type="match status" value="1"/>
</dbReference>
<evidence type="ECO:0000256" key="6">
    <source>
        <dbReference type="ARBA" id="ARBA00022777"/>
    </source>
</evidence>
<dbReference type="GO" id="GO:0035556">
    <property type="term" value="P:intracellular signal transduction"/>
    <property type="evidence" value="ECO:0007669"/>
    <property type="project" value="TreeGrafter"/>
</dbReference>
<feature type="compositionally biased region" description="Polar residues" evidence="11">
    <location>
        <begin position="770"/>
        <end position="783"/>
    </location>
</feature>
<evidence type="ECO:0000256" key="3">
    <source>
        <dbReference type="ARBA" id="ARBA00022553"/>
    </source>
</evidence>
<dbReference type="PANTHER" id="PTHR24346:SF110">
    <property type="entry name" value="NON-SPECIFIC SERINE_THREONINE PROTEIN KINASE"/>
    <property type="match status" value="1"/>
</dbReference>
<dbReference type="Pfam" id="PF00069">
    <property type="entry name" value="Pkinase"/>
    <property type="match status" value="1"/>
</dbReference>
<dbReference type="KEGG" id="pchm:VFPPC_04651"/>
<protein>
    <recommendedName>
        <fullName evidence="1">non-specific serine/threonine protein kinase</fullName>
        <ecNumber evidence="1">2.7.11.1</ecNumber>
    </recommendedName>
</protein>
<dbReference type="FunFam" id="3.30.200.20:FF:000042">
    <property type="entry name" value="Aurora kinase A"/>
    <property type="match status" value="1"/>
</dbReference>
<dbReference type="AlphaFoldDB" id="A0A179FS00"/>
<feature type="compositionally biased region" description="Polar residues" evidence="11">
    <location>
        <begin position="1"/>
        <end position="11"/>
    </location>
</feature>
<dbReference type="GO" id="GO:0005737">
    <property type="term" value="C:cytoplasm"/>
    <property type="evidence" value="ECO:0007669"/>
    <property type="project" value="TreeGrafter"/>
</dbReference>
<sequence length="1109" mass="121179">MSSAALQSAPHQPTALASPPMPSSSNRQYGSPHSSPSRAAACDAHLAATSSPSSRRPPSRKASGNGGSSSVDQTVPRSSRNGTSASSPQEYRPSRSERSANMPPVAPPRTSSSGQQGASSRRPQYPNDPVSSSPRHNPPDSQRSGSHGDTNGYSETSRSKRAANSHQPQDQTRPSSNRDNKTAEMTIPIRTNPASSSKHPHDLGDDLARAIPNAEEPNGSVGHHTSSQDRHDAAQPPVVPMNPPGEERRGGRSRHDHSRSHKGTTKFGDFILGNTIGEGEFGKVKLGWKQDSSVQVAIKLIKRDTVGGNPSRLGKIRREVTILRGVQHPNIVRLIDMIETDRYIGIILEYASGGELFDYILNHRYLKDHSARRLFSQLVSGVGYLHKKGIVHRDLKLENLLLDRNRNIIITDFGFANTFDPNEELTEDEELHLTDRDQVKRMGLDKIKPNGMRKGDLMQTSCGSPCYAAPELVVSDSLYTGRKVDVWSCGVILYAMLAGYLPFDDDPANPEGDNINLLYKYIVSTPLTFPEYVTPHARDLLRRILVPNPRKRADLFEVARHSWLSEYAHVVEFITSSTTLPSDVQNATAVAQEFADAPMVTRSASVREAAKHKSPTQAGVGGLAKAHAKIDQEAEPTYRTPKDAKRRTVQVEYVAPTTQTQRGGDPVVSRPPVSLNRDYDDGRPGSSRDKALHQDPQDAYATSSQSKRPPSGHNTAATRPRETRATTDNAYMTGTSTAARPHTGGSMQSAASMSLQARANYGQPAPPTLADTNVQGRIQQPSNPDDDDGIGRTSMSVPPKFARMSGFHEGRGNEMRGHKRSSTIGDIGSKLLGRSGSVFGSRNKKKPEQQQQQQPPEKSKKYPPVSMSNAMAQGEEQPGRTSMDSRASRRSYSLGIGKKRSGSVTGSQGSGEKKEKRRFSLLPASFSLKSIGFGKEYSEPASSDVGSHSDLPIQSGRMDPPRSVTAPGDARGSTPFFDNVQETANSSPVYHQRYASAQLDNRRPNAIPPYMQSGSHFNSGSESSVEIRRPPTEPQMRTHSHGFSDVEGYDNRRATTSRGQRGVLQKNHKRFTDAYDHDEYRGHEGSSGAAKRVMDFFRRRGKARGGDDR</sequence>
<dbReference type="RefSeq" id="XP_018145266.1">
    <property type="nucleotide sequence ID" value="XM_018283971.1"/>
</dbReference>
<evidence type="ECO:0000256" key="10">
    <source>
        <dbReference type="PROSITE-ProRule" id="PRU10141"/>
    </source>
</evidence>
<dbReference type="PROSITE" id="PS00108">
    <property type="entry name" value="PROTEIN_KINASE_ST"/>
    <property type="match status" value="1"/>
</dbReference>
<evidence type="ECO:0000256" key="5">
    <source>
        <dbReference type="ARBA" id="ARBA00022741"/>
    </source>
</evidence>
<feature type="compositionally biased region" description="Polar residues" evidence="11">
    <location>
        <begin position="700"/>
        <end position="714"/>
    </location>
</feature>
<evidence type="ECO:0000256" key="11">
    <source>
        <dbReference type="SAM" id="MobiDB-lite"/>
    </source>
</evidence>
<dbReference type="InterPro" id="IPR000719">
    <property type="entry name" value="Prot_kinase_dom"/>
</dbReference>
<feature type="region of interest" description="Disordered" evidence="11">
    <location>
        <begin position="1"/>
        <end position="266"/>
    </location>
</feature>
<dbReference type="GO" id="GO:0000011">
    <property type="term" value="P:vacuole inheritance"/>
    <property type="evidence" value="ECO:0007669"/>
    <property type="project" value="UniProtKB-ARBA"/>
</dbReference>
<name>A0A179FS00_METCM</name>
<feature type="region of interest" description="Disordered" evidence="11">
    <location>
        <begin position="605"/>
        <end position="921"/>
    </location>
</feature>
<feature type="compositionally biased region" description="Polar residues" evidence="11">
    <location>
        <begin position="23"/>
        <end position="37"/>
    </location>
</feature>
<dbReference type="OrthoDB" id="193931at2759"/>
<feature type="compositionally biased region" description="Low complexity" evidence="11">
    <location>
        <begin position="111"/>
        <end position="122"/>
    </location>
</feature>
<evidence type="ECO:0000313" key="14">
    <source>
        <dbReference type="Proteomes" id="UP000078397"/>
    </source>
</evidence>
<keyword evidence="7 10" id="KW-0067">ATP-binding</keyword>
<dbReference type="EMBL" id="LSBJ02000003">
    <property type="protein sequence ID" value="OAQ68416.1"/>
    <property type="molecule type" value="Genomic_DNA"/>
</dbReference>
<comment type="catalytic activity">
    <reaction evidence="8">
        <text>L-threonyl-[protein] + ATP = O-phospho-L-threonyl-[protein] + ADP + H(+)</text>
        <dbReference type="Rhea" id="RHEA:46608"/>
        <dbReference type="Rhea" id="RHEA-COMP:11060"/>
        <dbReference type="Rhea" id="RHEA-COMP:11605"/>
        <dbReference type="ChEBI" id="CHEBI:15378"/>
        <dbReference type="ChEBI" id="CHEBI:30013"/>
        <dbReference type="ChEBI" id="CHEBI:30616"/>
        <dbReference type="ChEBI" id="CHEBI:61977"/>
        <dbReference type="ChEBI" id="CHEBI:456216"/>
        <dbReference type="EC" id="2.7.11.1"/>
    </reaction>
</comment>
<dbReference type="SUPFAM" id="SSF56112">
    <property type="entry name" value="Protein kinase-like (PK-like)"/>
    <property type="match status" value="1"/>
</dbReference>
<keyword evidence="5 10" id="KW-0547">Nucleotide-binding</keyword>
<evidence type="ECO:0000256" key="1">
    <source>
        <dbReference type="ARBA" id="ARBA00012513"/>
    </source>
</evidence>
<evidence type="ECO:0000256" key="4">
    <source>
        <dbReference type="ARBA" id="ARBA00022679"/>
    </source>
</evidence>
<dbReference type="GeneID" id="28847965"/>
<evidence type="ECO:0000256" key="8">
    <source>
        <dbReference type="ARBA" id="ARBA00047899"/>
    </source>
</evidence>
<dbReference type="Proteomes" id="UP000078397">
    <property type="component" value="Unassembled WGS sequence"/>
</dbReference>
<dbReference type="Gene3D" id="1.10.510.10">
    <property type="entry name" value="Transferase(Phosphotransferase) domain 1"/>
    <property type="match status" value="1"/>
</dbReference>
<evidence type="ECO:0000256" key="2">
    <source>
        <dbReference type="ARBA" id="ARBA00022527"/>
    </source>
</evidence>
<comment type="caution">
    <text evidence="13">The sequence shown here is derived from an EMBL/GenBank/DDBJ whole genome shotgun (WGS) entry which is preliminary data.</text>
</comment>
<keyword evidence="2 13" id="KW-0723">Serine/threonine-protein kinase</keyword>
<organism evidence="13 14">
    <name type="scientific">Pochonia chlamydosporia 170</name>
    <dbReference type="NCBI Taxonomy" id="1380566"/>
    <lineage>
        <taxon>Eukaryota</taxon>
        <taxon>Fungi</taxon>
        <taxon>Dikarya</taxon>
        <taxon>Ascomycota</taxon>
        <taxon>Pezizomycotina</taxon>
        <taxon>Sordariomycetes</taxon>
        <taxon>Hypocreomycetidae</taxon>
        <taxon>Hypocreales</taxon>
        <taxon>Clavicipitaceae</taxon>
        <taxon>Pochonia</taxon>
    </lineage>
</organism>
<dbReference type="FunFam" id="1.10.510.10:FF:000397">
    <property type="entry name" value="Serine/threonine-protein kinase KIN4"/>
    <property type="match status" value="1"/>
</dbReference>
<dbReference type="EC" id="2.7.11.1" evidence="1"/>
<feature type="compositionally biased region" description="Basic and acidic residues" evidence="11">
    <location>
        <begin position="1070"/>
        <end position="1084"/>
    </location>
</feature>